<dbReference type="Proteomes" id="UP001597297">
    <property type="component" value="Unassembled WGS sequence"/>
</dbReference>
<feature type="domain" description="3-keto-alpha-glucoside-1,2-lyase/3-keto-2-hydroxy-glucal hydratase" evidence="1">
    <location>
        <begin position="30"/>
        <end position="259"/>
    </location>
</feature>
<reference evidence="3" key="1">
    <citation type="journal article" date="2019" name="Int. J. Syst. Evol. Microbiol.">
        <title>The Global Catalogue of Microorganisms (GCM) 10K type strain sequencing project: providing services to taxonomists for standard genome sequencing and annotation.</title>
        <authorList>
            <consortium name="The Broad Institute Genomics Platform"/>
            <consortium name="The Broad Institute Genome Sequencing Center for Infectious Disease"/>
            <person name="Wu L."/>
            <person name="Ma J."/>
        </authorList>
    </citation>
    <scope>NUCLEOTIDE SEQUENCE [LARGE SCALE GENOMIC DNA]</scope>
    <source>
        <strain evidence="3">JCM 16545</strain>
    </source>
</reference>
<name>A0ABW5E7Q7_9BACT</name>
<accession>A0ABW5E7Q7</accession>
<evidence type="ECO:0000259" key="1">
    <source>
        <dbReference type="Pfam" id="PF06439"/>
    </source>
</evidence>
<dbReference type="Pfam" id="PF06439">
    <property type="entry name" value="3keto-disac_hyd"/>
    <property type="match status" value="1"/>
</dbReference>
<proteinExistence type="predicted"/>
<dbReference type="EMBL" id="JBHUJC010000042">
    <property type="protein sequence ID" value="MFD2277445.1"/>
    <property type="molecule type" value="Genomic_DNA"/>
</dbReference>
<organism evidence="2 3">
    <name type="scientific">Rubritalea spongiae</name>
    <dbReference type="NCBI Taxonomy" id="430797"/>
    <lineage>
        <taxon>Bacteria</taxon>
        <taxon>Pseudomonadati</taxon>
        <taxon>Verrucomicrobiota</taxon>
        <taxon>Verrucomicrobiia</taxon>
        <taxon>Verrucomicrobiales</taxon>
        <taxon>Rubritaleaceae</taxon>
        <taxon>Rubritalea</taxon>
    </lineage>
</organism>
<gene>
    <name evidence="2" type="ORF">ACFSQZ_13275</name>
</gene>
<evidence type="ECO:0000313" key="2">
    <source>
        <dbReference type="EMBL" id="MFD2277445.1"/>
    </source>
</evidence>
<sequence length="273" mass="31426">MMKAILCIVFALTVEECLSEMTTDQKSEEGFVSLFNGKNLDGWNLKIRSGDEEMAQKVFSVENGVVRVFGEAFPKKYKVDTGENDTHGMMYTEKEYSRYIFQFEYKWGTRIANNFGRWQYDAGCYYHVSDDKIWPIGIEYQVRYDHIQKRNHTGDLIRPNGVEYQWICNAEGSAFLHPSKGGKPAKGKGWEHAGEPIGNFQALNGEWNRCEIIVMGEQYTIHKLNGEVVNIAVDLNPSEGLIGLQAETSEIFYRNIRIKELDRFVPMETFLNL</sequence>
<dbReference type="RefSeq" id="WP_377093366.1">
    <property type="nucleotide sequence ID" value="NZ_JBHSJM010000001.1"/>
</dbReference>
<evidence type="ECO:0000313" key="3">
    <source>
        <dbReference type="Proteomes" id="UP001597297"/>
    </source>
</evidence>
<dbReference type="Gene3D" id="2.60.120.560">
    <property type="entry name" value="Exo-inulinase, domain 1"/>
    <property type="match status" value="1"/>
</dbReference>
<dbReference type="InterPro" id="IPR010496">
    <property type="entry name" value="AL/BT2_dom"/>
</dbReference>
<protein>
    <submittedName>
        <fullName evidence="2">DUF1080 domain-containing protein</fullName>
    </submittedName>
</protein>
<comment type="caution">
    <text evidence="2">The sequence shown here is derived from an EMBL/GenBank/DDBJ whole genome shotgun (WGS) entry which is preliminary data.</text>
</comment>
<keyword evidence="3" id="KW-1185">Reference proteome</keyword>